<dbReference type="Proteomes" id="UP000199394">
    <property type="component" value="Unassembled WGS sequence"/>
</dbReference>
<evidence type="ECO:0000256" key="1">
    <source>
        <dbReference type="ARBA" id="ARBA00022801"/>
    </source>
</evidence>
<dbReference type="RefSeq" id="WP_090307790.1">
    <property type="nucleotide sequence ID" value="NZ_FNRK01000014.1"/>
</dbReference>
<dbReference type="InterPro" id="IPR036264">
    <property type="entry name" value="Bact_exopeptidase_dim_dom"/>
</dbReference>
<keyword evidence="5" id="KW-1185">Reference proteome</keyword>
<dbReference type="OrthoDB" id="9776731at2"/>
<accession>A0A1H4C7W0</accession>
<feature type="binding site" evidence="2">
    <location>
        <position position="137"/>
    </location>
    <ligand>
        <name>Mn(2+)</name>
        <dbReference type="ChEBI" id="CHEBI:29035"/>
        <label>2</label>
    </ligand>
</feature>
<dbReference type="CDD" id="cd03886">
    <property type="entry name" value="M20_Acy1"/>
    <property type="match status" value="1"/>
</dbReference>
<dbReference type="InterPro" id="IPR002933">
    <property type="entry name" value="Peptidase_M20"/>
</dbReference>
<dbReference type="Gene3D" id="3.40.630.10">
    <property type="entry name" value="Zn peptidases"/>
    <property type="match status" value="1"/>
</dbReference>
<gene>
    <name evidence="4" type="ORF">SAMN04515656_11414</name>
</gene>
<dbReference type="PIRSF" id="PIRSF005962">
    <property type="entry name" value="Pept_M20D_amidohydro"/>
    <property type="match status" value="1"/>
</dbReference>
<evidence type="ECO:0000313" key="5">
    <source>
        <dbReference type="Proteomes" id="UP000199394"/>
    </source>
</evidence>
<keyword evidence="2" id="KW-0464">Manganese</keyword>
<dbReference type="NCBIfam" id="TIGR01891">
    <property type="entry name" value="amidohydrolases"/>
    <property type="match status" value="1"/>
</dbReference>
<dbReference type="SUPFAM" id="SSF55031">
    <property type="entry name" value="Bacterial exopeptidase dimerisation domain"/>
    <property type="match status" value="1"/>
</dbReference>
<sequence>MAVILTPEEEQHIRDFKNWMHAHPELSNEEYETTSAICRALEKLPGIEILELDVPTGLVARIKGEEAGPTVGLRCDIDAIPQTEAIESPNKSLKSGVMHACGHDFHTAAVLGAAAALSRKRHQLKGDVVLLFQRAEETTTGARSMIEAGLLKLVHPDYFFGLHNWPGVPAGKVIIKEGALMAAKTNFVITVAGKGGHGSMPHLCVDPIVCAAAIVQALQTVVSRNTDPMENLICSVNAIQGGSMDNLVVDEVKMAATIRSLSAPAMDRARSRVAAIVENTAAAYECTAEIIYKEVVPLAFNQPEMTALARRAAEQVVGAENIESITPTLASEDFAVIMERVPAFLFWFGSGTPGEDSPALHHPRFHTDDRALVTAASVLVQAVMVAQNAGSPL</sequence>
<dbReference type="Pfam" id="PF07687">
    <property type="entry name" value="M20_dimer"/>
    <property type="match status" value="1"/>
</dbReference>
<protein>
    <submittedName>
        <fullName evidence="4">Hippurate hydrolase</fullName>
    </submittedName>
</protein>
<proteinExistence type="predicted"/>
<dbReference type="Gene3D" id="3.30.70.360">
    <property type="match status" value="1"/>
</dbReference>
<comment type="cofactor">
    <cofactor evidence="2">
        <name>Mn(2+)</name>
        <dbReference type="ChEBI" id="CHEBI:29035"/>
    </cofactor>
    <text evidence="2">The Mn(2+) ion enhances activity.</text>
</comment>
<dbReference type="PANTHER" id="PTHR11014:SF63">
    <property type="entry name" value="METALLOPEPTIDASE, PUTATIVE (AFU_ORTHOLOGUE AFUA_6G09600)-RELATED"/>
    <property type="match status" value="1"/>
</dbReference>
<evidence type="ECO:0000313" key="4">
    <source>
        <dbReference type="EMBL" id="SEA56172.1"/>
    </source>
</evidence>
<feature type="domain" description="Peptidase M20 dimerisation" evidence="3">
    <location>
        <begin position="186"/>
        <end position="284"/>
    </location>
</feature>
<dbReference type="AlphaFoldDB" id="A0A1H4C7W0"/>
<reference evidence="4 5" key="1">
    <citation type="submission" date="2016-10" db="EMBL/GenBank/DDBJ databases">
        <authorList>
            <person name="de Groot N.N."/>
        </authorList>
    </citation>
    <scope>NUCLEOTIDE SEQUENCE [LARGE SCALE GENOMIC DNA]</scope>
    <source>
        <strain evidence="4 5">SR12</strain>
    </source>
</reference>
<dbReference type="EMBL" id="FNRK01000014">
    <property type="protein sequence ID" value="SEA56172.1"/>
    <property type="molecule type" value="Genomic_DNA"/>
</dbReference>
<dbReference type="InterPro" id="IPR017439">
    <property type="entry name" value="Amidohydrolase"/>
</dbReference>
<dbReference type="GO" id="GO:0046872">
    <property type="term" value="F:metal ion binding"/>
    <property type="evidence" value="ECO:0007669"/>
    <property type="project" value="UniProtKB-KW"/>
</dbReference>
<keyword evidence="2" id="KW-0479">Metal-binding</keyword>
<dbReference type="Pfam" id="PF01546">
    <property type="entry name" value="Peptidase_M20"/>
    <property type="match status" value="1"/>
</dbReference>
<dbReference type="FunFam" id="3.30.70.360:FF:000001">
    <property type="entry name" value="N-acetyldiaminopimelate deacetylase"/>
    <property type="match status" value="1"/>
</dbReference>
<dbReference type="PANTHER" id="PTHR11014">
    <property type="entry name" value="PEPTIDASE M20 FAMILY MEMBER"/>
    <property type="match status" value="1"/>
</dbReference>
<dbReference type="GO" id="GO:0019877">
    <property type="term" value="P:diaminopimelate biosynthetic process"/>
    <property type="evidence" value="ECO:0007669"/>
    <property type="project" value="UniProtKB-ARBA"/>
</dbReference>
<organism evidence="4 5">
    <name type="scientific">Eubacterium aggregans</name>
    <dbReference type="NCBI Taxonomy" id="81409"/>
    <lineage>
        <taxon>Bacteria</taxon>
        <taxon>Bacillati</taxon>
        <taxon>Bacillota</taxon>
        <taxon>Clostridia</taxon>
        <taxon>Eubacteriales</taxon>
        <taxon>Eubacteriaceae</taxon>
        <taxon>Eubacterium</taxon>
    </lineage>
</organism>
<dbReference type="STRING" id="81409.SAMN04515656_11414"/>
<name>A0A1H4C7W0_9FIRM</name>
<feature type="binding site" evidence="2">
    <location>
        <position position="101"/>
    </location>
    <ligand>
        <name>Mn(2+)</name>
        <dbReference type="ChEBI" id="CHEBI:29035"/>
        <label>2</label>
    </ligand>
</feature>
<feature type="binding site" evidence="2">
    <location>
        <position position="163"/>
    </location>
    <ligand>
        <name>Mn(2+)</name>
        <dbReference type="ChEBI" id="CHEBI:29035"/>
        <label>2</label>
    </ligand>
</feature>
<evidence type="ECO:0000256" key="2">
    <source>
        <dbReference type="PIRSR" id="PIRSR005962-1"/>
    </source>
</evidence>
<dbReference type="GO" id="GO:0050118">
    <property type="term" value="F:N-acetyldiaminopimelate deacetylase activity"/>
    <property type="evidence" value="ECO:0007669"/>
    <property type="project" value="UniProtKB-ARBA"/>
</dbReference>
<feature type="binding site" evidence="2">
    <location>
        <position position="103"/>
    </location>
    <ligand>
        <name>Mn(2+)</name>
        <dbReference type="ChEBI" id="CHEBI:29035"/>
        <label>2</label>
    </ligand>
</feature>
<feature type="binding site" evidence="2">
    <location>
        <position position="361"/>
    </location>
    <ligand>
        <name>Mn(2+)</name>
        <dbReference type="ChEBI" id="CHEBI:29035"/>
        <label>2</label>
    </ligand>
</feature>
<dbReference type="InterPro" id="IPR011650">
    <property type="entry name" value="Peptidase_M20_dimer"/>
</dbReference>
<dbReference type="SUPFAM" id="SSF53187">
    <property type="entry name" value="Zn-dependent exopeptidases"/>
    <property type="match status" value="1"/>
</dbReference>
<evidence type="ECO:0000259" key="3">
    <source>
        <dbReference type="Pfam" id="PF07687"/>
    </source>
</evidence>
<keyword evidence="1 4" id="KW-0378">Hydrolase</keyword>